<evidence type="ECO:0000256" key="6">
    <source>
        <dbReference type="ARBA" id="ARBA00023054"/>
    </source>
</evidence>
<gene>
    <name evidence="12" type="primary">Kif9</name>
    <name evidence="12" type="ORF">PITSOR_R04079</name>
</gene>
<dbReference type="Pfam" id="PF23735">
    <property type="entry name" value="KIF9"/>
    <property type="match status" value="1"/>
</dbReference>
<dbReference type="SMART" id="SM00129">
    <property type="entry name" value="KISc"/>
    <property type="match status" value="1"/>
</dbReference>
<dbReference type="GO" id="GO:0003777">
    <property type="term" value="F:microtubule motor activity"/>
    <property type="evidence" value="ECO:0007669"/>
    <property type="project" value="InterPro"/>
</dbReference>
<evidence type="ECO:0000256" key="5">
    <source>
        <dbReference type="ARBA" id="ARBA00022840"/>
    </source>
</evidence>
<keyword evidence="8 9" id="KW-0505">Motor protein</keyword>
<dbReference type="PRINTS" id="PR00380">
    <property type="entry name" value="KINESINHEAVY"/>
</dbReference>
<evidence type="ECO:0000256" key="9">
    <source>
        <dbReference type="RuleBase" id="RU000394"/>
    </source>
</evidence>
<feature type="region of interest" description="Disordered" evidence="10">
    <location>
        <begin position="484"/>
        <end position="555"/>
    </location>
</feature>
<keyword evidence="5 8" id="KW-0067">ATP-binding</keyword>
<dbReference type="InterPro" id="IPR027640">
    <property type="entry name" value="Kinesin-like_fam"/>
</dbReference>
<dbReference type="SUPFAM" id="SSF52540">
    <property type="entry name" value="P-loop containing nucleoside triphosphate hydrolases"/>
    <property type="match status" value="1"/>
</dbReference>
<dbReference type="PANTHER" id="PTHR47968:SF62">
    <property type="entry name" value="KINESIN FAMILY MEMBER 5A"/>
    <property type="match status" value="1"/>
</dbReference>
<evidence type="ECO:0000313" key="13">
    <source>
        <dbReference type="Proteomes" id="UP000633448"/>
    </source>
</evidence>
<dbReference type="Gene3D" id="3.40.850.10">
    <property type="entry name" value="Kinesin motor domain"/>
    <property type="match status" value="1"/>
</dbReference>
<protein>
    <recommendedName>
        <fullName evidence="9">Kinesin-like protein</fullName>
    </recommendedName>
</protein>
<keyword evidence="13" id="KW-1185">Reference proteome</keyword>
<evidence type="ECO:0000256" key="7">
    <source>
        <dbReference type="ARBA" id="ARBA00023212"/>
    </source>
</evidence>
<dbReference type="Pfam" id="PF00225">
    <property type="entry name" value="Kinesin"/>
    <property type="match status" value="1"/>
</dbReference>
<keyword evidence="7" id="KW-0206">Cytoskeleton</keyword>
<evidence type="ECO:0000256" key="1">
    <source>
        <dbReference type="ARBA" id="ARBA00004245"/>
    </source>
</evidence>
<keyword evidence="2" id="KW-0597">Phosphoprotein</keyword>
<dbReference type="PANTHER" id="PTHR47968">
    <property type="entry name" value="CENTROMERE PROTEIN E"/>
    <property type="match status" value="1"/>
</dbReference>
<accession>A0A851FTT3</accession>
<dbReference type="InterPro" id="IPR019821">
    <property type="entry name" value="Kinesin_motor_CS"/>
</dbReference>
<evidence type="ECO:0000313" key="12">
    <source>
        <dbReference type="EMBL" id="NWI97495.1"/>
    </source>
</evidence>
<dbReference type="Proteomes" id="UP000633448">
    <property type="component" value="Unassembled WGS sequence"/>
</dbReference>
<sequence length="800" mass="90176">KRVRAFVRVKPTAHFAQDMIKFGPDNKSIDIRLPKDSKGGAVNNSRSGWSFRLDGLLHNCSQERLYRTVAKGLVAGALQGYNGTIMCYGQTGAGKTYTMTGASCEYRQRGIIPRAIQQVFKEAAESTSLSIHVRISYLEIYNEALTDLLCPVPWRRPLAVLDGPRGVRVQGLSIHPVSHEEQALNLLFEARDPKYPMGSRGGAGGGVIAEHSLNKNSSRSHCIFTIYLECHSRVYTNLKHIKSKITLVDLAGSERLSQTRAEHQVRRESSYINKSLSFLEQLILALADPRREHIPFRQSKLTHVLKDSLGGNCNTVLVTNICGEAAHLEETLSSLRFATRMKWVRTEPLPNVRLDQEVSVKALEEEIRVLKQELAMRDMLENRPFGMYNPLSASQRETIRSQIHKYLRGTIQEIDIVNVRQIQEVFKEFKVIVSQQEEAVEAKLRSKYTLMDKDAMSHSSELSTRQSCLSGNRGIMELFRLEKASGTESNPSPALPRPPPTMSPNATSTGLGNPPRDVTPPVPGLHSPFHDGIVPNVQPEPPLAQPEAVPSPPVPSPVCASSCPPAEAEAFELFKREAGRELSRIFRENKAILGARRRRSNSVARRLNLIKREMEGIQEALETEKQKRWQEGEYTDEEGRVIIEEKEFSLLLRLQELKEGHRAGCAELQDLRAEIQYCQGLVDKCRKRLVSEFEIWYKESFLIPEDVREALEPGGSIRPGMIPINRVLCLEEDEQDKFERMQETNLPECPASAPFYRARMRAELQQTFNRTVSSLRKTHRKPGILTAAGRNKALSFLHVS</sequence>
<dbReference type="EMBL" id="WEKX01028435">
    <property type="protein sequence ID" value="NWI97495.1"/>
    <property type="molecule type" value="Genomic_DNA"/>
</dbReference>
<feature type="non-terminal residue" evidence="12">
    <location>
        <position position="800"/>
    </location>
</feature>
<comment type="caution">
    <text evidence="12">The sequence shown here is derived from an EMBL/GenBank/DDBJ whole genome shotgun (WGS) entry which is preliminary data.</text>
</comment>
<reference evidence="12" key="1">
    <citation type="submission" date="2019-10" db="EMBL/GenBank/DDBJ databases">
        <title>Bird 10,000 Genomes (B10K) Project - Family phase.</title>
        <authorList>
            <person name="Zhang G."/>
        </authorList>
    </citation>
    <scope>NUCLEOTIDE SEQUENCE</scope>
    <source>
        <strain evidence="12">B10K-DU-002-53</strain>
        <tissue evidence="12">Muscle</tissue>
    </source>
</reference>
<dbReference type="AlphaFoldDB" id="A0A851FTT3"/>
<dbReference type="PROSITE" id="PS00411">
    <property type="entry name" value="KINESIN_MOTOR_1"/>
    <property type="match status" value="1"/>
</dbReference>
<feature type="binding site" evidence="8">
    <location>
        <begin position="89"/>
        <end position="96"/>
    </location>
    <ligand>
        <name>ATP</name>
        <dbReference type="ChEBI" id="CHEBI:30616"/>
    </ligand>
</feature>
<dbReference type="PROSITE" id="PS50067">
    <property type="entry name" value="KINESIN_MOTOR_2"/>
    <property type="match status" value="1"/>
</dbReference>
<keyword evidence="3 9" id="KW-0493">Microtubule</keyword>
<feature type="compositionally biased region" description="Pro residues" evidence="10">
    <location>
        <begin position="538"/>
        <end position="555"/>
    </location>
</feature>
<dbReference type="InterPro" id="IPR036961">
    <property type="entry name" value="Kinesin_motor_dom_sf"/>
</dbReference>
<evidence type="ECO:0000256" key="10">
    <source>
        <dbReference type="SAM" id="MobiDB-lite"/>
    </source>
</evidence>
<evidence type="ECO:0000256" key="4">
    <source>
        <dbReference type="ARBA" id="ARBA00022741"/>
    </source>
</evidence>
<feature type="non-terminal residue" evidence="12">
    <location>
        <position position="1"/>
    </location>
</feature>
<dbReference type="GO" id="GO:0005524">
    <property type="term" value="F:ATP binding"/>
    <property type="evidence" value="ECO:0007669"/>
    <property type="project" value="UniProtKB-UniRule"/>
</dbReference>
<feature type="domain" description="Kinesin motor" evidence="11">
    <location>
        <begin position="2"/>
        <end position="344"/>
    </location>
</feature>
<keyword evidence="7" id="KW-0963">Cytoplasm</keyword>
<keyword evidence="4 8" id="KW-0547">Nucleotide-binding</keyword>
<evidence type="ECO:0000259" key="11">
    <source>
        <dbReference type="PROSITE" id="PS50067"/>
    </source>
</evidence>
<dbReference type="InterPro" id="IPR001752">
    <property type="entry name" value="Kinesin_motor_dom"/>
</dbReference>
<name>A0A851FTT3_PITSO</name>
<comment type="subcellular location">
    <subcellularLocation>
        <location evidence="1">Cytoplasm</location>
        <location evidence="1">Cytoskeleton</location>
    </subcellularLocation>
</comment>
<evidence type="ECO:0000256" key="3">
    <source>
        <dbReference type="ARBA" id="ARBA00022701"/>
    </source>
</evidence>
<dbReference type="InterPro" id="IPR056524">
    <property type="entry name" value="KIF6/9_C"/>
</dbReference>
<dbReference type="GO" id="GO:0007018">
    <property type="term" value="P:microtubule-based movement"/>
    <property type="evidence" value="ECO:0007669"/>
    <property type="project" value="InterPro"/>
</dbReference>
<dbReference type="InterPro" id="IPR027417">
    <property type="entry name" value="P-loop_NTPase"/>
</dbReference>
<feature type="compositionally biased region" description="Pro residues" evidence="10">
    <location>
        <begin position="493"/>
        <end position="502"/>
    </location>
</feature>
<organism evidence="12 13">
    <name type="scientific">Pitta sordida</name>
    <name type="common">Hooded pitta</name>
    <dbReference type="NCBI Taxonomy" id="9163"/>
    <lineage>
        <taxon>Eukaryota</taxon>
        <taxon>Metazoa</taxon>
        <taxon>Chordata</taxon>
        <taxon>Craniata</taxon>
        <taxon>Vertebrata</taxon>
        <taxon>Euteleostomi</taxon>
        <taxon>Archelosauria</taxon>
        <taxon>Archosauria</taxon>
        <taxon>Dinosauria</taxon>
        <taxon>Saurischia</taxon>
        <taxon>Theropoda</taxon>
        <taxon>Coelurosauria</taxon>
        <taxon>Aves</taxon>
        <taxon>Neognathae</taxon>
        <taxon>Neoaves</taxon>
        <taxon>Telluraves</taxon>
        <taxon>Australaves</taxon>
        <taxon>Passeriformes</taxon>
        <taxon>Pittidae</taxon>
        <taxon>Pitta</taxon>
    </lineage>
</organism>
<proteinExistence type="inferred from homology"/>
<dbReference type="GO" id="GO:0005874">
    <property type="term" value="C:microtubule"/>
    <property type="evidence" value="ECO:0007669"/>
    <property type="project" value="UniProtKB-KW"/>
</dbReference>
<evidence type="ECO:0000256" key="2">
    <source>
        <dbReference type="ARBA" id="ARBA00022553"/>
    </source>
</evidence>
<comment type="similarity">
    <text evidence="8 9">Belongs to the TRAFAC class myosin-kinesin ATPase superfamily. Kinesin family.</text>
</comment>
<keyword evidence="6" id="KW-0175">Coiled coil</keyword>
<dbReference type="OrthoDB" id="3176171at2759"/>
<evidence type="ECO:0000256" key="8">
    <source>
        <dbReference type="PROSITE-ProRule" id="PRU00283"/>
    </source>
</evidence>
<dbReference type="GO" id="GO:0008017">
    <property type="term" value="F:microtubule binding"/>
    <property type="evidence" value="ECO:0007669"/>
    <property type="project" value="InterPro"/>
</dbReference>